<dbReference type="GO" id="GO:0020037">
    <property type="term" value="F:heme binding"/>
    <property type="evidence" value="ECO:0007669"/>
    <property type="project" value="InterPro"/>
</dbReference>
<dbReference type="InterPro" id="IPR050532">
    <property type="entry name" value="Globin-like_OT"/>
</dbReference>
<dbReference type="SUPFAM" id="SSF46458">
    <property type="entry name" value="Globin-like"/>
    <property type="match status" value="1"/>
</dbReference>
<protein>
    <submittedName>
        <fullName evidence="7">GLOBIN domain-containing protein</fullName>
    </submittedName>
</protein>
<feature type="compositionally biased region" description="Polar residues" evidence="4">
    <location>
        <begin position="336"/>
        <end position="359"/>
    </location>
</feature>
<dbReference type="WBParaSite" id="Pan_g11702.t1">
    <property type="protein sequence ID" value="Pan_g11702.t1"/>
    <property type="gene ID" value="Pan_g11702"/>
</dbReference>
<dbReference type="Gene3D" id="1.10.490.10">
    <property type="entry name" value="Globins"/>
    <property type="match status" value="1"/>
</dbReference>
<dbReference type="GO" id="GO:0046872">
    <property type="term" value="F:metal ion binding"/>
    <property type="evidence" value="ECO:0007669"/>
    <property type="project" value="UniProtKB-KW"/>
</dbReference>
<proteinExistence type="predicted"/>
<dbReference type="PANTHER" id="PTHR46458">
    <property type="entry name" value="BLR2807 PROTEIN"/>
    <property type="match status" value="1"/>
</dbReference>
<dbReference type="Proteomes" id="UP000492821">
    <property type="component" value="Unassembled WGS sequence"/>
</dbReference>
<organism evidence="6 7">
    <name type="scientific">Panagrellus redivivus</name>
    <name type="common">Microworm</name>
    <dbReference type="NCBI Taxonomy" id="6233"/>
    <lineage>
        <taxon>Eukaryota</taxon>
        <taxon>Metazoa</taxon>
        <taxon>Ecdysozoa</taxon>
        <taxon>Nematoda</taxon>
        <taxon>Chromadorea</taxon>
        <taxon>Rhabditida</taxon>
        <taxon>Tylenchina</taxon>
        <taxon>Panagrolaimomorpha</taxon>
        <taxon>Panagrolaimoidea</taxon>
        <taxon>Panagrolaimidae</taxon>
        <taxon>Panagrellus</taxon>
    </lineage>
</organism>
<dbReference type="InterPro" id="IPR012292">
    <property type="entry name" value="Globin/Proto"/>
</dbReference>
<dbReference type="InterPro" id="IPR009050">
    <property type="entry name" value="Globin-like_sf"/>
</dbReference>
<keyword evidence="2" id="KW-0479">Metal-binding</keyword>
<keyword evidence="1" id="KW-0349">Heme</keyword>
<sequence length="372" mass="40901">MHSLKDQPTHFHSGSWHTASCKFPSSRYVAPAEVDSYTPSPRQVPTICVTSDRRTSISSVLRFTRTFSTDSIDSLEKQCLKEVRRQRVLMEEEAQTSALGLLTAHSTPSYPSLSHVGRSKTDPETPPEGSSKHPPMLGRPMHGQSFDYSKISAVDAGLKRSNPELAVDILKSRTLKDVIGISAYQAKLLLQCWPNIYATGTSGMFASQLYGNLTRRNPKAKVIMQKADGVAVFSQSGTDCTAMHNKLTLDLIDNIIRNLDNSPANIVGYLTEIGQGHKTLKDEGMSIALWDDFGDAILDGVRKNDLVRRHKELRRAWLAIIAFITDNIKSGHSTFRASTSSNDLNNVDKTAPTNGTSRNGCPMSNPDGKKTP</sequence>
<evidence type="ECO:0000313" key="6">
    <source>
        <dbReference type="Proteomes" id="UP000492821"/>
    </source>
</evidence>
<keyword evidence="3" id="KW-0408">Iron</keyword>
<keyword evidence="6" id="KW-1185">Reference proteome</keyword>
<evidence type="ECO:0000256" key="2">
    <source>
        <dbReference type="ARBA" id="ARBA00022723"/>
    </source>
</evidence>
<accession>A0A7E4UR61</accession>
<evidence type="ECO:0000256" key="3">
    <source>
        <dbReference type="ARBA" id="ARBA00023004"/>
    </source>
</evidence>
<dbReference type="AlphaFoldDB" id="A0A7E4UR61"/>
<feature type="region of interest" description="Disordered" evidence="4">
    <location>
        <begin position="105"/>
        <end position="142"/>
    </location>
</feature>
<dbReference type="PANTHER" id="PTHR46458:SF16">
    <property type="entry name" value="GLOBIN DOMAIN-CONTAINING PROTEIN-RELATED"/>
    <property type="match status" value="1"/>
</dbReference>
<reference evidence="6" key="1">
    <citation type="journal article" date="2013" name="Genetics">
        <title>The draft genome and transcriptome of Panagrellus redivivus are shaped by the harsh demands of a free-living lifestyle.</title>
        <authorList>
            <person name="Srinivasan J."/>
            <person name="Dillman A.R."/>
            <person name="Macchietto M.G."/>
            <person name="Heikkinen L."/>
            <person name="Lakso M."/>
            <person name="Fracchia K.M."/>
            <person name="Antoshechkin I."/>
            <person name="Mortazavi A."/>
            <person name="Wong G."/>
            <person name="Sternberg P.W."/>
        </authorList>
    </citation>
    <scope>NUCLEOTIDE SEQUENCE [LARGE SCALE GENOMIC DNA]</scope>
    <source>
        <strain evidence="6">MT8872</strain>
    </source>
</reference>
<evidence type="ECO:0000313" key="7">
    <source>
        <dbReference type="WBParaSite" id="Pan_g11702.t1"/>
    </source>
</evidence>
<dbReference type="InterPro" id="IPR044399">
    <property type="entry name" value="Mb-like_M"/>
</dbReference>
<evidence type="ECO:0000256" key="1">
    <source>
        <dbReference type="ARBA" id="ARBA00022617"/>
    </source>
</evidence>
<dbReference type="PROSITE" id="PS01033">
    <property type="entry name" value="GLOBIN"/>
    <property type="match status" value="1"/>
</dbReference>
<reference evidence="7" key="2">
    <citation type="submission" date="2020-10" db="UniProtKB">
        <authorList>
            <consortium name="WormBaseParasite"/>
        </authorList>
    </citation>
    <scope>IDENTIFICATION</scope>
</reference>
<dbReference type="InterPro" id="IPR000971">
    <property type="entry name" value="Globin"/>
</dbReference>
<dbReference type="GO" id="GO:0019825">
    <property type="term" value="F:oxygen binding"/>
    <property type="evidence" value="ECO:0007669"/>
    <property type="project" value="InterPro"/>
</dbReference>
<evidence type="ECO:0000259" key="5">
    <source>
        <dbReference type="PROSITE" id="PS01033"/>
    </source>
</evidence>
<name>A0A7E4UR61_PANRE</name>
<feature type="domain" description="Globin" evidence="5">
    <location>
        <begin position="180"/>
        <end position="333"/>
    </location>
</feature>
<feature type="region of interest" description="Disordered" evidence="4">
    <location>
        <begin position="336"/>
        <end position="372"/>
    </location>
</feature>
<evidence type="ECO:0000256" key="4">
    <source>
        <dbReference type="SAM" id="MobiDB-lite"/>
    </source>
</evidence>
<dbReference type="CDD" id="cd01040">
    <property type="entry name" value="Mb-like"/>
    <property type="match status" value="1"/>
</dbReference>